<dbReference type="InterPro" id="IPR019405">
    <property type="entry name" value="Lactonase_7-beta_prop"/>
</dbReference>
<dbReference type="PANTHER" id="PTHR30344:SF1">
    <property type="entry name" value="6-PHOSPHOGLUCONOLACTONASE"/>
    <property type="match status" value="1"/>
</dbReference>
<protein>
    <recommendedName>
        <fullName evidence="4">6-phosphogluconolactonase</fullName>
    </recommendedName>
</protein>
<reference evidence="3" key="1">
    <citation type="submission" date="2016-09" db="EMBL/GenBank/DDBJ databases">
        <title>Draft genome sequence of a novel species of the family Streptococcaceae isolated from flowers.</title>
        <authorList>
            <person name="Chuah L.-O."/>
            <person name="Yap K.-P."/>
            <person name="Thong K.L."/>
            <person name="Liong M.T."/>
            <person name="Ahmad R."/>
            <person name="Rusul G."/>
        </authorList>
    </citation>
    <scope>NUCLEOTIDE SEQUENCE [LARGE SCALE GENOMIC DNA]</scope>
    <source>
        <strain evidence="3">HibF3</strain>
    </source>
</reference>
<dbReference type="OrthoDB" id="9790815at2"/>
<dbReference type="PANTHER" id="PTHR30344">
    <property type="entry name" value="6-PHOSPHOGLUCONOLACTONASE-RELATED"/>
    <property type="match status" value="1"/>
</dbReference>
<dbReference type="EMBL" id="MKIQ01000002">
    <property type="protein sequence ID" value="OFI47894.1"/>
    <property type="molecule type" value="Genomic_DNA"/>
</dbReference>
<comment type="caution">
    <text evidence="2">The sequence shown here is derived from an EMBL/GenBank/DDBJ whole genome shotgun (WGS) entry which is preliminary data.</text>
</comment>
<dbReference type="InterPro" id="IPR050282">
    <property type="entry name" value="Cycloisomerase_2"/>
</dbReference>
<sequence>MVKKERILFGTYTDDPTYSEKNLSEGVYEAYLDLDKGKLTDSSLIIKEANPTYLVTNKENSIFTVNGHKRMGGVASYDSDYKLIDKILETGSPVCYVSIDEKRQLLFGANYHKGELNSYKITNNKNLNSIESLYHSEPIGPHKNQDAPHIHFANLTPDGRLIACDLGTDRVYLYDVLETGELTLKSIWHAKPATGPRHLVFSKNGKYVYVVGELDCSVNVLEYDKKEATLKTISKTFTIDLDFVDFNSAAAIRLSNDGKYLYVSNRGENSIVVFEVSKSGKDIKEIQRIYTTGNFPRDFNINDSGEFLVCGFQYSDYINLFSIDQNTGKLSLIQDDFFVPEVVCVHFPKSTPHK</sequence>
<dbReference type="SUPFAM" id="SSF51004">
    <property type="entry name" value="C-terminal (heme d1) domain of cytochrome cd1-nitrite reductase"/>
    <property type="match status" value="1"/>
</dbReference>
<evidence type="ECO:0008006" key="4">
    <source>
        <dbReference type="Google" id="ProtNLM"/>
    </source>
</evidence>
<dbReference type="RefSeq" id="WP_070787002.1">
    <property type="nucleotide sequence ID" value="NZ_CP075561.1"/>
</dbReference>
<evidence type="ECO:0000256" key="1">
    <source>
        <dbReference type="ARBA" id="ARBA00005564"/>
    </source>
</evidence>
<organism evidence="2 3">
    <name type="scientific">Floricoccus penangensis</name>
    <dbReference type="NCBI Taxonomy" id="1859475"/>
    <lineage>
        <taxon>Bacteria</taxon>
        <taxon>Bacillati</taxon>
        <taxon>Bacillota</taxon>
        <taxon>Bacilli</taxon>
        <taxon>Lactobacillales</taxon>
        <taxon>Streptococcaceae</taxon>
        <taxon>Floricoccus</taxon>
    </lineage>
</organism>
<proteinExistence type="inferred from homology"/>
<dbReference type="GO" id="GO:0005829">
    <property type="term" value="C:cytosol"/>
    <property type="evidence" value="ECO:0007669"/>
    <property type="project" value="TreeGrafter"/>
</dbReference>
<evidence type="ECO:0000313" key="3">
    <source>
        <dbReference type="Proteomes" id="UP000177273"/>
    </source>
</evidence>
<dbReference type="GO" id="GO:0017057">
    <property type="term" value="F:6-phosphogluconolactonase activity"/>
    <property type="evidence" value="ECO:0007669"/>
    <property type="project" value="TreeGrafter"/>
</dbReference>
<gene>
    <name evidence="2" type="ORF">BG262_07840</name>
</gene>
<dbReference type="Proteomes" id="UP000177273">
    <property type="component" value="Unassembled WGS sequence"/>
</dbReference>
<name>A0A9Q5P1E0_9LACT</name>
<dbReference type="Gene3D" id="2.130.10.10">
    <property type="entry name" value="YVTN repeat-like/Quinoprotein amine dehydrogenase"/>
    <property type="match status" value="1"/>
</dbReference>
<dbReference type="InterPro" id="IPR015943">
    <property type="entry name" value="WD40/YVTN_repeat-like_dom_sf"/>
</dbReference>
<accession>A0A9Q5P1E0</accession>
<evidence type="ECO:0000313" key="2">
    <source>
        <dbReference type="EMBL" id="OFI47894.1"/>
    </source>
</evidence>
<dbReference type="Pfam" id="PF10282">
    <property type="entry name" value="Lactonase"/>
    <property type="match status" value="1"/>
</dbReference>
<dbReference type="InterPro" id="IPR011048">
    <property type="entry name" value="Haem_d1_sf"/>
</dbReference>
<dbReference type="AlphaFoldDB" id="A0A9Q5P1E0"/>
<keyword evidence="3" id="KW-1185">Reference proteome</keyword>
<comment type="similarity">
    <text evidence="1">Belongs to the cycloisomerase 2 family.</text>
</comment>